<evidence type="ECO:0000313" key="2">
    <source>
        <dbReference type="EMBL" id="GLB51093.1"/>
    </source>
</evidence>
<feature type="signal peptide" evidence="1">
    <location>
        <begin position="1"/>
        <end position="20"/>
    </location>
</feature>
<name>A0A9W6B2F9_9FLAO</name>
<dbReference type="Gene3D" id="2.40.160.60">
    <property type="entry name" value="Outer membrane protein transport protein (OMPP1/FadL/TodX)"/>
    <property type="match status" value="1"/>
</dbReference>
<dbReference type="AlphaFoldDB" id="A0A9W6B2F9"/>
<organism evidence="2 3">
    <name type="scientific">Neptunitalea chrysea</name>
    <dbReference type="NCBI Taxonomy" id="1647581"/>
    <lineage>
        <taxon>Bacteria</taxon>
        <taxon>Pseudomonadati</taxon>
        <taxon>Bacteroidota</taxon>
        <taxon>Flavobacteriia</taxon>
        <taxon>Flavobacteriales</taxon>
        <taxon>Flavobacteriaceae</taxon>
        <taxon>Neptunitalea</taxon>
    </lineage>
</organism>
<dbReference type="SUPFAM" id="SSF56935">
    <property type="entry name" value="Porins"/>
    <property type="match status" value="1"/>
</dbReference>
<evidence type="ECO:0000256" key="1">
    <source>
        <dbReference type="SAM" id="SignalP"/>
    </source>
</evidence>
<feature type="chain" id="PRO_5040928832" evidence="1">
    <location>
        <begin position="21"/>
        <end position="415"/>
    </location>
</feature>
<keyword evidence="3" id="KW-1185">Reference proteome</keyword>
<keyword evidence="1" id="KW-0732">Signal</keyword>
<protein>
    <submittedName>
        <fullName evidence="2">Membrane protein</fullName>
    </submittedName>
</protein>
<accession>A0A9W6B2F9</accession>
<gene>
    <name evidence="2" type="ORF">NBRC110019_01320</name>
</gene>
<dbReference type="EMBL" id="BRVP01000001">
    <property type="protein sequence ID" value="GLB51093.1"/>
    <property type="molecule type" value="Genomic_DNA"/>
</dbReference>
<proteinExistence type="predicted"/>
<reference evidence="2" key="1">
    <citation type="submission" date="2022-07" db="EMBL/GenBank/DDBJ databases">
        <title>Taxonomy of Novel Oxalotrophic and Methylotrophic Bacteria.</title>
        <authorList>
            <person name="Sahin N."/>
            <person name="Tani A."/>
        </authorList>
    </citation>
    <scope>NUCLEOTIDE SEQUENCE</scope>
    <source>
        <strain evidence="2">AM327</strain>
    </source>
</reference>
<comment type="caution">
    <text evidence="2">The sequence shown here is derived from an EMBL/GenBank/DDBJ whole genome shotgun (WGS) entry which is preliminary data.</text>
</comment>
<dbReference type="Proteomes" id="UP001143545">
    <property type="component" value="Unassembled WGS sequence"/>
</dbReference>
<sequence length="415" mass="46097">MNRLYITVILAIACMYIANAQTTNNLTGSPYSLYGLGVFNEANLGKTNALGKSGVAFGSTYELNNLNPASLGSIFKKSFMFDIGINGEMDTYQNNKSDDSKVRTNFANLAVAFPVTPKSAVSIVLTPYSNVGYELIGLQTNVEGSTETYTTYVNGSGGLNSFKASYGIALNKAIRLGGSLEYIFGAIDENEVITYNNSYLYIDRNTYYKNLRAAVGAQIDVNEKFGFGATVKFPTSLHASQNIEVSKIIDLASITVSDDEELEIDNFDLPFEFAVGFRKTFADKFTINADYKRSLWGTTDQTDNLGTFKDKDFIGVGFEYLKSDRSFKYWDRVRYRGGFCYDNGYLTINDETIDNKALTLGLGLPLSLRNNSFINISYSYGKRGVVSSSLVKENYHMVSINLSLENMWFVKNKIN</sequence>
<evidence type="ECO:0000313" key="3">
    <source>
        <dbReference type="Proteomes" id="UP001143545"/>
    </source>
</evidence>